<evidence type="ECO:0000313" key="1">
    <source>
        <dbReference type="EMBL" id="QHI36358.1"/>
    </source>
</evidence>
<gene>
    <name evidence="1" type="ORF">IMCC3317_17200</name>
</gene>
<protein>
    <submittedName>
        <fullName evidence="1">Uncharacterized protein</fullName>
    </submittedName>
</protein>
<sequence length="175" mass="20130">MNYTSLQMNAKIIEVITKSEIKSKISLITKNKNKLPSINDGWRFNFSKHSKGKNYETYTLTTNTTPEIIEGCLIINIKTPHQVYMAFVEIAPRNKGDKKKYDNVAGCLIAFACRQSFINDREGYLAFDVLEEKKEDELKLMKMYSQKYNAVRLDNSTTMIILPKGSEALINKFLK</sequence>
<name>A0A7L4ZHZ9_9FLAO</name>
<dbReference type="EMBL" id="CP019288">
    <property type="protein sequence ID" value="QHI36358.1"/>
    <property type="molecule type" value="Genomic_DNA"/>
</dbReference>
<dbReference type="AlphaFoldDB" id="A0A7L4ZHZ9"/>
<reference evidence="1 2" key="1">
    <citation type="journal article" date="2013" name="Int. J. Syst. Evol. Microbiol.">
        <title>Kordia antarctica sp. nov., isolated from Antarctic seawater.</title>
        <authorList>
            <person name="Baek K."/>
            <person name="Choi A."/>
            <person name="Kang I."/>
            <person name="Lee K."/>
            <person name="Cho J.C."/>
        </authorList>
    </citation>
    <scope>NUCLEOTIDE SEQUENCE [LARGE SCALE GENOMIC DNA]</scope>
    <source>
        <strain evidence="1 2">IMCC3317</strain>
    </source>
</reference>
<evidence type="ECO:0000313" key="2">
    <source>
        <dbReference type="Proteomes" id="UP000464657"/>
    </source>
</evidence>
<keyword evidence="2" id="KW-1185">Reference proteome</keyword>
<dbReference type="Proteomes" id="UP000464657">
    <property type="component" value="Chromosome"/>
</dbReference>
<accession>A0A7L4ZHZ9</accession>
<dbReference type="KEGG" id="kan:IMCC3317_17200"/>
<proteinExistence type="predicted"/>
<organism evidence="1 2">
    <name type="scientific">Kordia antarctica</name>
    <dbReference type="NCBI Taxonomy" id="1218801"/>
    <lineage>
        <taxon>Bacteria</taxon>
        <taxon>Pseudomonadati</taxon>
        <taxon>Bacteroidota</taxon>
        <taxon>Flavobacteriia</taxon>
        <taxon>Flavobacteriales</taxon>
        <taxon>Flavobacteriaceae</taxon>
        <taxon>Kordia</taxon>
    </lineage>
</organism>